<dbReference type="OMA" id="MIASHRQ"/>
<evidence type="ECO:0000256" key="8">
    <source>
        <dbReference type="ARBA" id="ARBA00023277"/>
    </source>
</evidence>
<evidence type="ECO:0000313" key="11">
    <source>
        <dbReference type="EMBL" id="KPV73126.1"/>
    </source>
</evidence>
<dbReference type="InterPro" id="IPR005849">
    <property type="entry name" value="GalP_Utransf_N"/>
</dbReference>
<protein>
    <recommendedName>
        <fullName evidence="3">Galactose-1-phosphate uridylyltransferase</fullName>
    </recommendedName>
</protein>
<dbReference type="GO" id="GO:0008108">
    <property type="term" value="F:UDP-glucose:hexose-1-phosphate uridylyltransferase activity"/>
    <property type="evidence" value="ECO:0007669"/>
    <property type="project" value="InterPro"/>
</dbReference>
<dbReference type="PANTHER" id="PTHR11943:SF1">
    <property type="entry name" value="GALACTOSE-1-PHOSPHATE URIDYLYLTRANSFERASE"/>
    <property type="match status" value="1"/>
</dbReference>
<dbReference type="SUPFAM" id="SSF54197">
    <property type="entry name" value="HIT-like"/>
    <property type="match status" value="2"/>
</dbReference>
<keyword evidence="5" id="KW-0548">Nucleotidyltransferase</keyword>
<dbReference type="PANTHER" id="PTHR11943">
    <property type="entry name" value="GALACTOSE-1-PHOSPHATE URIDYLYLTRANSFERASE"/>
    <property type="match status" value="1"/>
</dbReference>
<keyword evidence="12" id="KW-1185">Reference proteome</keyword>
<dbReference type="Pfam" id="PF01087">
    <property type="entry name" value="GalP_UDP_transf"/>
    <property type="match status" value="1"/>
</dbReference>
<dbReference type="STRING" id="578459.A0A0P9EIG8"/>
<dbReference type="EMBL" id="KQ474084">
    <property type="protein sequence ID" value="KPV73126.1"/>
    <property type="molecule type" value="Genomic_DNA"/>
</dbReference>
<gene>
    <name evidence="11" type="ORF">RHOBADRAFT_38763</name>
</gene>
<dbReference type="OrthoDB" id="418412at2759"/>
<accession>A0A0P9EIG8</accession>
<comment type="similarity">
    <text evidence="2">Belongs to the galactose-1-phosphate uridylyltransferase type 1 family.</text>
</comment>
<keyword evidence="8" id="KW-0119">Carbohydrate metabolism</keyword>
<dbReference type="RefSeq" id="XP_018269175.1">
    <property type="nucleotide sequence ID" value="XM_018413558.1"/>
</dbReference>
<dbReference type="GO" id="GO:0033499">
    <property type="term" value="P:galactose catabolic process via UDP-galactose, Leloir pathway"/>
    <property type="evidence" value="ECO:0007669"/>
    <property type="project" value="TreeGrafter"/>
</dbReference>
<dbReference type="GO" id="GO:0005737">
    <property type="term" value="C:cytoplasm"/>
    <property type="evidence" value="ECO:0007669"/>
    <property type="project" value="TreeGrafter"/>
</dbReference>
<dbReference type="Proteomes" id="UP000053890">
    <property type="component" value="Unassembled WGS sequence"/>
</dbReference>
<keyword evidence="6" id="KW-0479">Metal-binding</keyword>
<organism evidence="11 12">
    <name type="scientific">Rhodotorula graminis (strain WP1)</name>
    <dbReference type="NCBI Taxonomy" id="578459"/>
    <lineage>
        <taxon>Eukaryota</taxon>
        <taxon>Fungi</taxon>
        <taxon>Dikarya</taxon>
        <taxon>Basidiomycota</taxon>
        <taxon>Pucciniomycotina</taxon>
        <taxon>Microbotryomycetes</taxon>
        <taxon>Sporidiobolales</taxon>
        <taxon>Sporidiobolaceae</taxon>
        <taxon>Rhodotorula</taxon>
    </lineage>
</organism>
<feature type="domain" description="Galactose-1-phosphate uridyl transferase C-terminal" evidence="10">
    <location>
        <begin position="163"/>
        <end position="355"/>
    </location>
</feature>
<evidence type="ECO:0000256" key="4">
    <source>
        <dbReference type="ARBA" id="ARBA00022679"/>
    </source>
</evidence>
<dbReference type="NCBIfam" id="TIGR00209">
    <property type="entry name" value="galT_1"/>
    <property type="match status" value="2"/>
</dbReference>
<keyword evidence="7" id="KW-0862">Zinc</keyword>
<dbReference type="UniPathway" id="UPA00214"/>
<evidence type="ECO:0000256" key="2">
    <source>
        <dbReference type="ARBA" id="ARBA00010951"/>
    </source>
</evidence>
<sequence>MATSTSSRATPFNPLDHSHRRWNPLKREWVLCSPHRTKRPWQGAVEPPQLASLPAYDPKCYLCPGNERAGGALTANYDGTFVFENDFAALLPDEVAPPPAAHDDAAVASLFRTENARGKCYLQDKALSAPSDAACTDALRRRSQAWSLSYIPSTPQTMLDAQRAYALEHKPVEGVPTLTNGLASLLLTYASHELSLHHKSPSTSRVTHVGAHFVALVPYWAAWPFEILVVPHRRHVRSLAELDDEERRDLAETMVRVARRYDNLFECSFAYSMGVYQAPTHVASPSSSSSAAADTSDLGAFAQLHLGFYPPLLRSATVKKYLVGFELFAETQRDITPEQAAQRLRDKSDERHYKVDLVVAHEQEGEGEGSTKRVVEEGK</sequence>
<dbReference type="InterPro" id="IPR036265">
    <property type="entry name" value="HIT-like_sf"/>
</dbReference>
<name>A0A0P9EIG8_RHOGW</name>
<dbReference type="InterPro" id="IPR005850">
    <property type="entry name" value="GalP_Utransf_C"/>
</dbReference>
<dbReference type="GO" id="GO:0008270">
    <property type="term" value="F:zinc ion binding"/>
    <property type="evidence" value="ECO:0007669"/>
    <property type="project" value="InterPro"/>
</dbReference>
<evidence type="ECO:0000256" key="3">
    <source>
        <dbReference type="ARBA" id="ARBA00016340"/>
    </source>
</evidence>
<feature type="domain" description="Galactose-1-phosphate uridyl transferase N-terminal" evidence="9">
    <location>
        <begin position="12"/>
        <end position="121"/>
    </location>
</feature>
<dbReference type="Gene3D" id="3.30.428.10">
    <property type="entry name" value="HIT-like"/>
    <property type="match status" value="2"/>
</dbReference>
<evidence type="ECO:0000256" key="7">
    <source>
        <dbReference type="ARBA" id="ARBA00022833"/>
    </source>
</evidence>
<evidence type="ECO:0000259" key="10">
    <source>
        <dbReference type="Pfam" id="PF02744"/>
    </source>
</evidence>
<reference evidence="11 12" key="1">
    <citation type="journal article" date="2015" name="Front. Microbiol.">
        <title>Genome sequence of the plant growth promoting endophytic yeast Rhodotorula graminis WP1.</title>
        <authorList>
            <person name="Firrincieli A."/>
            <person name="Otillar R."/>
            <person name="Salamov A."/>
            <person name="Schmutz J."/>
            <person name="Khan Z."/>
            <person name="Redman R.S."/>
            <person name="Fleck N.D."/>
            <person name="Lindquist E."/>
            <person name="Grigoriev I.V."/>
            <person name="Doty S.L."/>
        </authorList>
    </citation>
    <scope>NUCLEOTIDE SEQUENCE [LARGE SCALE GENOMIC DNA]</scope>
    <source>
        <strain evidence="11 12">WP1</strain>
    </source>
</reference>
<evidence type="ECO:0000256" key="5">
    <source>
        <dbReference type="ARBA" id="ARBA00022695"/>
    </source>
</evidence>
<evidence type="ECO:0000313" key="12">
    <source>
        <dbReference type="Proteomes" id="UP000053890"/>
    </source>
</evidence>
<evidence type="ECO:0000256" key="6">
    <source>
        <dbReference type="ARBA" id="ARBA00022723"/>
    </source>
</evidence>
<dbReference type="AlphaFoldDB" id="A0A0P9EIG8"/>
<dbReference type="Pfam" id="PF02744">
    <property type="entry name" value="GalP_UDP_tr_C"/>
    <property type="match status" value="1"/>
</dbReference>
<dbReference type="GeneID" id="28974007"/>
<dbReference type="PIRSF" id="PIRSF000808">
    <property type="entry name" value="GalT"/>
    <property type="match status" value="1"/>
</dbReference>
<evidence type="ECO:0000259" key="9">
    <source>
        <dbReference type="Pfam" id="PF01087"/>
    </source>
</evidence>
<evidence type="ECO:0000256" key="1">
    <source>
        <dbReference type="ARBA" id="ARBA00001947"/>
    </source>
</evidence>
<comment type="cofactor">
    <cofactor evidence="1">
        <name>Zn(2+)</name>
        <dbReference type="ChEBI" id="CHEBI:29105"/>
    </cofactor>
</comment>
<keyword evidence="4" id="KW-0808">Transferase</keyword>
<dbReference type="InterPro" id="IPR001937">
    <property type="entry name" value="GalP_UDPtransf1"/>
</dbReference>
<proteinExistence type="inferred from homology"/>